<keyword evidence="3" id="KW-1185">Reference proteome</keyword>
<organism evidence="2 3">
    <name type="scientific">Stratiformator vulcanicus</name>
    <dbReference type="NCBI Taxonomy" id="2527980"/>
    <lineage>
        <taxon>Bacteria</taxon>
        <taxon>Pseudomonadati</taxon>
        <taxon>Planctomycetota</taxon>
        <taxon>Planctomycetia</taxon>
        <taxon>Planctomycetales</taxon>
        <taxon>Planctomycetaceae</taxon>
        <taxon>Stratiformator</taxon>
    </lineage>
</organism>
<sequence>MATNRRSDSIWPPLVEMAFREASIAHDGQFRKASRLPYFYHPAAVALILARAGFEEEETIAAAVLHDVIEDTPRSWDDLAERFPLRVLELIGELSEQKRDAAGESLPWVTRKAEHLKRLRDASVEGKAIALADQLHNLSTMLADQEVSADFWDRFNAPRTEILDAHCKRVEACGVDDERIALLCREVTAVLDQLEADAA</sequence>
<accession>A0A517R695</accession>
<reference evidence="2 3" key="1">
    <citation type="submission" date="2019-02" db="EMBL/GenBank/DDBJ databases">
        <title>Deep-cultivation of Planctomycetes and their phenomic and genomic characterization uncovers novel biology.</title>
        <authorList>
            <person name="Wiegand S."/>
            <person name="Jogler M."/>
            <person name="Boedeker C."/>
            <person name="Pinto D."/>
            <person name="Vollmers J."/>
            <person name="Rivas-Marin E."/>
            <person name="Kohn T."/>
            <person name="Peeters S.H."/>
            <person name="Heuer A."/>
            <person name="Rast P."/>
            <person name="Oberbeckmann S."/>
            <person name="Bunk B."/>
            <person name="Jeske O."/>
            <person name="Meyerdierks A."/>
            <person name="Storesund J.E."/>
            <person name="Kallscheuer N."/>
            <person name="Luecker S."/>
            <person name="Lage O.M."/>
            <person name="Pohl T."/>
            <person name="Merkel B.J."/>
            <person name="Hornburger P."/>
            <person name="Mueller R.-W."/>
            <person name="Bruemmer F."/>
            <person name="Labrenz M."/>
            <person name="Spormann A.M."/>
            <person name="Op den Camp H."/>
            <person name="Overmann J."/>
            <person name="Amann R."/>
            <person name="Jetten M.S.M."/>
            <person name="Mascher T."/>
            <person name="Medema M.H."/>
            <person name="Devos D.P."/>
            <person name="Kaster A.-K."/>
            <person name="Ovreas L."/>
            <person name="Rohde M."/>
            <person name="Galperin M.Y."/>
            <person name="Jogler C."/>
        </authorList>
    </citation>
    <scope>NUCLEOTIDE SEQUENCE [LARGE SCALE GENOMIC DNA]</scope>
    <source>
        <strain evidence="2 3">Pan189</strain>
    </source>
</reference>
<evidence type="ECO:0000313" key="3">
    <source>
        <dbReference type="Proteomes" id="UP000317318"/>
    </source>
</evidence>
<dbReference type="Pfam" id="PF13328">
    <property type="entry name" value="HD_4"/>
    <property type="match status" value="1"/>
</dbReference>
<dbReference type="AlphaFoldDB" id="A0A517R695"/>
<protein>
    <submittedName>
        <fullName evidence="2">Bifunctional (P)ppGpp synthase/hydrolase SpoT</fullName>
    </submittedName>
</protein>
<dbReference type="PANTHER" id="PTHR46246:SF1">
    <property type="entry name" value="GUANOSINE-3',5'-BIS(DIPHOSPHATE) 3'-PYROPHOSPHOHYDROLASE MESH1"/>
    <property type="match status" value="1"/>
</dbReference>
<dbReference type="KEGG" id="svp:Pan189_37970"/>
<name>A0A517R695_9PLAN</name>
<dbReference type="Gene3D" id="1.10.3210.10">
    <property type="entry name" value="Hypothetical protein af1432"/>
    <property type="match status" value="1"/>
</dbReference>
<dbReference type="SUPFAM" id="SSF109604">
    <property type="entry name" value="HD-domain/PDEase-like"/>
    <property type="match status" value="1"/>
</dbReference>
<feature type="domain" description="HD/PDEase" evidence="1">
    <location>
        <begin position="34"/>
        <end position="147"/>
    </location>
</feature>
<keyword evidence="2" id="KW-0378">Hydrolase</keyword>
<gene>
    <name evidence="2" type="primary">spoT</name>
    <name evidence="2" type="ORF">Pan189_37970</name>
</gene>
<dbReference type="SMART" id="SM00471">
    <property type="entry name" value="HDc"/>
    <property type="match status" value="1"/>
</dbReference>
<dbReference type="InterPro" id="IPR052194">
    <property type="entry name" value="MESH1"/>
</dbReference>
<dbReference type="EMBL" id="CP036268">
    <property type="protein sequence ID" value="QDT39390.1"/>
    <property type="molecule type" value="Genomic_DNA"/>
</dbReference>
<proteinExistence type="predicted"/>
<dbReference type="Proteomes" id="UP000317318">
    <property type="component" value="Chromosome"/>
</dbReference>
<evidence type="ECO:0000259" key="1">
    <source>
        <dbReference type="SMART" id="SM00471"/>
    </source>
</evidence>
<evidence type="ECO:0000313" key="2">
    <source>
        <dbReference type="EMBL" id="QDT39390.1"/>
    </source>
</evidence>
<dbReference type="GO" id="GO:0008893">
    <property type="term" value="F:guanosine-3',5'-bis(diphosphate) 3'-diphosphatase activity"/>
    <property type="evidence" value="ECO:0007669"/>
    <property type="project" value="TreeGrafter"/>
</dbReference>
<dbReference type="PANTHER" id="PTHR46246">
    <property type="entry name" value="GUANOSINE-3',5'-BIS(DIPHOSPHATE) 3'-PYROPHOSPHOHYDROLASE MESH1"/>
    <property type="match status" value="1"/>
</dbReference>
<dbReference type="InterPro" id="IPR003607">
    <property type="entry name" value="HD/PDEase_dom"/>
</dbReference>